<feature type="compositionally biased region" description="Polar residues" evidence="1">
    <location>
        <begin position="225"/>
        <end position="243"/>
    </location>
</feature>
<feature type="transmembrane region" description="Helical" evidence="2">
    <location>
        <begin position="152"/>
        <end position="175"/>
    </location>
</feature>
<gene>
    <name evidence="3" type="primary">ABSGL_01172.1 scaffold 1223</name>
</gene>
<dbReference type="OrthoDB" id="2384193at2759"/>
<evidence type="ECO:0000256" key="1">
    <source>
        <dbReference type="SAM" id="MobiDB-lite"/>
    </source>
</evidence>
<dbReference type="OMA" id="CTIRFAL"/>
<dbReference type="STRING" id="4829.A0A168L119"/>
<keyword evidence="2" id="KW-0812">Transmembrane</keyword>
<keyword evidence="4" id="KW-1185">Reference proteome</keyword>
<evidence type="ECO:0000313" key="4">
    <source>
        <dbReference type="Proteomes" id="UP000078561"/>
    </source>
</evidence>
<keyword evidence="2" id="KW-1133">Transmembrane helix</keyword>
<accession>A0A168L119</accession>
<feature type="transmembrane region" description="Helical" evidence="2">
    <location>
        <begin position="78"/>
        <end position="97"/>
    </location>
</feature>
<dbReference type="Proteomes" id="UP000078561">
    <property type="component" value="Unassembled WGS sequence"/>
</dbReference>
<dbReference type="EMBL" id="LT550481">
    <property type="protein sequence ID" value="SAL95831.1"/>
    <property type="molecule type" value="Genomic_DNA"/>
</dbReference>
<feature type="region of interest" description="Disordered" evidence="1">
    <location>
        <begin position="225"/>
        <end position="246"/>
    </location>
</feature>
<dbReference type="AlphaFoldDB" id="A0A168L119"/>
<feature type="transmembrane region" description="Helical" evidence="2">
    <location>
        <begin position="109"/>
        <end position="128"/>
    </location>
</feature>
<evidence type="ECO:0000313" key="3">
    <source>
        <dbReference type="EMBL" id="SAL95831.1"/>
    </source>
</evidence>
<organism evidence="3">
    <name type="scientific">Absidia glauca</name>
    <name type="common">Pin mould</name>
    <dbReference type="NCBI Taxonomy" id="4829"/>
    <lineage>
        <taxon>Eukaryota</taxon>
        <taxon>Fungi</taxon>
        <taxon>Fungi incertae sedis</taxon>
        <taxon>Mucoromycota</taxon>
        <taxon>Mucoromycotina</taxon>
        <taxon>Mucoromycetes</taxon>
        <taxon>Mucorales</taxon>
        <taxon>Cunninghamellaceae</taxon>
        <taxon>Absidia</taxon>
    </lineage>
</organism>
<feature type="compositionally biased region" description="Basic and acidic residues" evidence="1">
    <location>
        <begin position="340"/>
        <end position="351"/>
    </location>
</feature>
<dbReference type="InParanoid" id="A0A168L119"/>
<proteinExistence type="predicted"/>
<protein>
    <submittedName>
        <fullName evidence="3">Uncharacterized protein</fullName>
    </submittedName>
</protein>
<feature type="region of interest" description="Disordered" evidence="1">
    <location>
        <begin position="328"/>
        <end position="351"/>
    </location>
</feature>
<feature type="transmembrane region" description="Helical" evidence="2">
    <location>
        <begin position="195"/>
        <end position="214"/>
    </location>
</feature>
<name>A0A168L119_ABSGL</name>
<sequence>MTYVKYKEGYMVVENEAIIKPYQYWSPQNERLALAANYVEAVAFSLQTSLYFMLQCFWNYLSNSVAKKDFMSSFEFKFYILWSVATMAMFPVLQWYYHNDPIMEEVIPQFAYSGEVLITAILGIRTFFRFRRIIRHGVETGANPMVMSKLKYFMDINSLMTVCLFSYSISFIVMCADGMTEARVIASNKFAVDCLLANINMSVLFLYLLFIATFHPRKHYGVSNAVSSTDPSSATEPSQQETPMTAPKRFSQRVTSFIGQRFPHRMVDTAPTDSFQQTFEQKKYDDGMALDFHNGSFDRYDSKTFIRPMSPVSVDTPPLVDTVPLTHVTPWPRPPPEQSDWLRRSPDRRNY</sequence>
<reference evidence="3" key="1">
    <citation type="submission" date="2016-04" db="EMBL/GenBank/DDBJ databases">
        <authorList>
            <person name="Evans L.H."/>
            <person name="Alamgir A."/>
            <person name="Owens N."/>
            <person name="Weber N.D."/>
            <person name="Virtaneva K."/>
            <person name="Barbian K."/>
            <person name="Babar A."/>
            <person name="Rosenke K."/>
        </authorList>
    </citation>
    <scope>NUCLEOTIDE SEQUENCE [LARGE SCALE GENOMIC DNA]</scope>
    <source>
        <strain evidence="3">CBS 101.48</strain>
    </source>
</reference>
<keyword evidence="2" id="KW-0472">Membrane</keyword>
<evidence type="ECO:0000256" key="2">
    <source>
        <dbReference type="SAM" id="Phobius"/>
    </source>
</evidence>